<dbReference type="PANTHER" id="PTHR33116">
    <property type="entry name" value="REVERSE TRANSCRIPTASE ZINC-BINDING DOMAIN-CONTAINING PROTEIN-RELATED-RELATED"/>
    <property type="match status" value="1"/>
</dbReference>
<keyword evidence="1" id="KW-0808">Transferase</keyword>
<dbReference type="GO" id="GO:0003964">
    <property type="term" value="F:RNA-directed DNA polymerase activity"/>
    <property type="evidence" value="ECO:0007669"/>
    <property type="project" value="UniProtKB-KW"/>
</dbReference>
<dbReference type="EMBL" id="BQNB010018121">
    <property type="protein sequence ID" value="GJT70898.1"/>
    <property type="molecule type" value="Genomic_DNA"/>
</dbReference>
<sequence length="420" mass="47681">MHVQLCRVYRESTSTLSSVEKLSEWRSSRGRASSRQWSDTRQHTPIKCASKRVPSGCSSTLGWTEPKPMPRVRIGFAIARGVEAQIDIVAIDVTNAVREFFINGKLLKEVTHTIIALIPKVASPYRINDYRLISCCNVMFKCISKIISNRIKESLTYLVSPNQSAFCKDSLMGFGFHHRMIHWIMECVSFTSFSLSINGTLHGYFMGQRGLRQGDPMSPYLFTLIMDCRELTEKVHNRLKDWKNKSLSAAGRLQLVQSVIGRSLVKEDGYVQQGAYDLSYLRASFSKGIFVGEMDSCLQAKGMKFLGCPYSGKHDVGMEKDSPTLSYYSENLFGIELETWPLEWFLKYPVLSTIVVLTIDPNFLDVLEWRNHLGMALSFSISMVWDCIRPKGDEINSMLYGSPIAFLIMHFIYGWLSNGS</sequence>
<evidence type="ECO:0000313" key="1">
    <source>
        <dbReference type="EMBL" id="GJT70898.1"/>
    </source>
</evidence>
<organism evidence="1 2">
    <name type="scientific">Tanacetum coccineum</name>
    <dbReference type="NCBI Taxonomy" id="301880"/>
    <lineage>
        <taxon>Eukaryota</taxon>
        <taxon>Viridiplantae</taxon>
        <taxon>Streptophyta</taxon>
        <taxon>Embryophyta</taxon>
        <taxon>Tracheophyta</taxon>
        <taxon>Spermatophyta</taxon>
        <taxon>Magnoliopsida</taxon>
        <taxon>eudicotyledons</taxon>
        <taxon>Gunneridae</taxon>
        <taxon>Pentapetalae</taxon>
        <taxon>asterids</taxon>
        <taxon>campanulids</taxon>
        <taxon>Asterales</taxon>
        <taxon>Asteraceae</taxon>
        <taxon>Asteroideae</taxon>
        <taxon>Anthemideae</taxon>
        <taxon>Anthemidinae</taxon>
        <taxon>Tanacetum</taxon>
    </lineage>
</organism>
<keyword evidence="1" id="KW-0695">RNA-directed DNA polymerase</keyword>
<accession>A0ABQ5G724</accession>
<dbReference type="SUPFAM" id="SSF56672">
    <property type="entry name" value="DNA/RNA polymerases"/>
    <property type="match status" value="1"/>
</dbReference>
<name>A0ABQ5G724_9ASTR</name>
<protein>
    <submittedName>
        <fullName evidence="1">RNA-directed DNA polymerase, eukaryota, reverse transcriptase zinc-binding domain protein</fullName>
    </submittedName>
</protein>
<comment type="caution">
    <text evidence="1">The sequence shown here is derived from an EMBL/GenBank/DDBJ whole genome shotgun (WGS) entry which is preliminary data.</text>
</comment>
<proteinExistence type="predicted"/>
<reference evidence="1" key="2">
    <citation type="submission" date="2022-01" db="EMBL/GenBank/DDBJ databases">
        <authorList>
            <person name="Yamashiro T."/>
            <person name="Shiraishi A."/>
            <person name="Satake H."/>
            <person name="Nakayama K."/>
        </authorList>
    </citation>
    <scope>NUCLEOTIDE SEQUENCE</scope>
</reference>
<dbReference type="PANTHER" id="PTHR33116:SF76">
    <property type="entry name" value="DUF4283 DOMAIN-CONTAINING PROTEIN"/>
    <property type="match status" value="1"/>
</dbReference>
<dbReference type="InterPro" id="IPR043502">
    <property type="entry name" value="DNA/RNA_pol_sf"/>
</dbReference>
<keyword evidence="2" id="KW-1185">Reference proteome</keyword>
<gene>
    <name evidence="1" type="ORF">Tco_1030184</name>
</gene>
<dbReference type="Proteomes" id="UP001151760">
    <property type="component" value="Unassembled WGS sequence"/>
</dbReference>
<reference evidence="1" key="1">
    <citation type="journal article" date="2022" name="Int. J. Mol. Sci.">
        <title>Draft Genome of Tanacetum Coccineum: Genomic Comparison of Closely Related Tanacetum-Family Plants.</title>
        <authorList>
            <person name="Yamashiro T."/>
            <person name="Shiraishi A."/>
            <person name="Nakayama K."/>
            <person name="Satake H."/>
        </authorList>
    </citation>
    <scope>NUCLEOTIDE SEQUENCE</scope>
</reference>
<evidence type="ECO:0000313" key="2">
    <source>
        <dbReference type="Proteomes" id="UP001151760"/>
    </source>
</evidence>
<keyword evidence="1" id="KW-0548">Nucleotidyltransferase</keyword>